<comment type="caution">
    <text evidence="3">The sequence shown here is derived from an EMBL/GenBank/DDBJ whole genome shotgun (WGS) entry which is preliminary data.</text>
</comment>
<keyword evidence="4" id="KW-1185">Reference proteome</keyword>
<protein>
    <submittedName>
        <fullName evidence="3">Uncharacterized protein</fullName>
    </submittedName>
</protein>
<evidence type="ECO:0000256" key="2">
    <source>
        <dbReference type="SAM" id="Phobius"/>
    </source>
</evidence>
<dbReference type="RefSeq" id="WP_345557098.1">
    <property type="nucleotide sequence ID" value="NZ_BAABIK010000016.1"/>
</dbReference>
<keyword evidence="2" id="KW-0812">Transmembrane</keyword>
<keyword evidence="2" id="KW-0472">Membrane</keyword>
<feature type="compositionally biased region" description="Low complexity" evidence="1">
    <location>
        <begin position="159"/>
        <end position="170"/>
    </location>
</feature>
<feature type="region of interest" description="Disordered" evidence="1">
    <location>
        <begin position="159"/>
        <end position="180"/>
    </location>
</feature>
<evidence type="ECO:0000313" key="4">
    <source>
        <dbReference type="Proteomes" id="UP001499993"/>
    </source>
</evidence>
<feature type="transmembrane region" description="Helical" evidence="2">
    <location>
        <begin position="131"/>
        <end position="153"/>
    </location>
</feature>
<feature type="compositionally biased region" description="Basic and acidic residues" evidence="1">
    <location>
        <begin position="17"/>
        <end position="39"/>
    </location>
</feature>
<name>A0ABP9GJD8_9ACTN</name>
<sequence length="374" mass="39326">MSKSDSTGRAGRKRSRRDAPARAPRERYAADDGYDDRGGAADTGGSRRGGRTATATAPRAAEDTGQSERAERGGRRTAQNRGRRSGRSAPSVDPVSKFSASALRRVSVLGDRPSQVVYTLAEQSMRKRGTAFLATLLVLCVVALVALLGVLAYQLATESGDTPGSGDSSSIVAPPEGHSTLVPDLYQAQPQDEAFDPIAERGDGSGQIPKDKVFGSDTEKLELDGHKLVRDETGVTDTCTSLVWGEEAAQALVDGECTSAASAVYLDGDGEYVAQFTLFDLADADSADAVSTALDPGDSSTAPGFLLPQKDGVEGLHKGYSQATAQVMGHYLAVYWVARTDGEQPGDGETLSTLNVAAMNASTWVYRQVGEAEQ</sequence>
<proteinExistence type="predicted"/>
<gene>
    <name evidence="3" type="ORF">GCM10023224_30690</name>
</gene>
<evidence type="ECO:0000313" key="3">
    <source>
        <dbReference type="EMBL" id="GAA4945299.1"/>
    </source>
</evidence>
<feature type="compositionally biased region" description="Basic and acidic residues" evidence="1">
    <location>
        <begin position="60"/>
        <end position="74"/>
    </location>
</feature>
<dbReference type="Proteomes" id="UP001499993">
    <property type="component" value="Unassembled WGS sequence"/>
</dbReference>
<keyword evidence="2" id="KW-1133">Transmembrane helix</keyword>
<evidence type="ECO:0000256" key="1">
    <source>
        <dbReference type="SAM" id="MobiDB-lite"/>
    </source>
</evidence>
<reference evidence="4" key="1">
    <citation type="journal article" date="2019" name="Int. J. Syst. Evol. Microbiol.">
        <title>The Global Catalogue of Microorganisms (GCM) 10K type strain sequencing project: providing services to taxonomists for standard genome sequencing and annotation.</title>
        <authorList>
            <consortium name="The Broad Institute Genomics Platform"/>
            <consortium name="The Broad Institute Genome Sequencing Center for Infectious Disease"/>
            <person name="Wu L."/>
            <person name="Ma J."/>
        </authorList>
    </citation>
    <scope>NUCLEOTIDE SEQUENCE [LARGE SCALE GENOMIC DNA]</scope>
    <source>
        <strain evidence="4">JCM 18123</strain>
    </source>
</reference>
<feature type="region of interest" description="Disordered" evidence="1">
    <location>
        <begin position="1"/>
        <end position="97"/>
    </location>
</feature>
<organism evidence="3 4">
    <name type="scientific">Streptomonospora halophila</name>
    <dbReference type="NCBI Taxonomy" id="427369"/>
    <lineage>
        <taxon>Bacteria</taxon>
        <taxon>Bacillati</taxon>
        <taxon>Actinomycetota</taxon>
        <taxon>Actinomycetes</taxon>
        <taxon>Streptosporangiales</taxon>
        <taxon>Nocardiopsidaceae</taxon>
        <taxon>Streptomonospora</taxon>
    </lineage>
</organism>
<dbReference type="EMBL" id="BAABIK010000016">
    <property type="protein sequence ID" value="GAA4945299.1"/>
    <property type="molecule type" value="Genomic_DNA"/>
</dbReference>
<accession>A0ABP9GJD8</accession>